<keyword evidence="5 7" id="KW-0378">Hydrolase</keyword>
<name>A0A6P7TS85_9MOLL</name>
<dbReference type="RefSeq" id="XP_029655104.1">
    <property type="nucleotide sequence ID" value="XM_029799244.1"/>
</dbReference>
<dbReference type="PROSITE" id="PS00131">
    <property type="entry name" value="CARBOXYPEPT_SER_SER"/>
    <property type="match status" value="1"/>
</dbReference>
<keyword evidence="2 7" id="KW-0121">Carboxypeptidase</keyword>
<dbReference type="PANTHER" id="PTHR11802">
    <property type="entry name" value="SERINE PROTEASE FAMILY S10 SERINE CARBOXYPEPTIDASE"/>
    <property type="match status" value="1"/>
</dbReference>
<proteinExistence type="inferred from homology"/>
<dbReference type="InterPro" id="IPR018202">
    <property type="entry name" value="Ser_caboxypep_ser_AS"/>
</dbReference>
<dbReference type="KEGG" id="osn:115228724"/>
<comment type="similarity">
    <text evidence="1 7">Belongs to the peptidase S10 family.</text>
</comment>
<dbReference type="PROSITE" id="PS00560">
    <property type="entry name" value="CARBOXYPEPT_SER_HIS"/>
    <property type="match status" value="1"/>
</dbReference>
<keyword evidence="4" id="KW-0732">Signal</keyword>
<dbReference type="PANTHER" id="PTHR11802:SF472">
    <property type="entry name" value="SERINE CARBOXYPEPTIDASE CPVL-RELATED"/>
    <property type="match status" value="1"/>
</dbReference>
<dbReference type="Proteomes" id="UP000515154">
    <property type="component" value="Unplaced"/>
</dbReference>
<dbReference type="Gene3D" id="3.40.50.1820">
    <property type="entry name" value="alpha/beta hydrolase"/>
    <property type="match status" value="2"/>
</dbReference>
<protein>
    <recommendedName>
        <fullName evidence="7">Carboxypeptidase</fullName>
        <ecNumber evidence="7">3.4.16.-</ecNumber>
    </recommendedName>
</protein>
<dbReference type="GO" id="GO:0004185">
    <property type="term" value="F:serine-type carboxypeptidase activity"/>
    <property type="evidence" value="ECO:0007669"/>
    <property type="project" value="UniProtKB-UniRule"/>
</dbReference>
<dbReference type="InterPro" id="IPR033124">
    <property type="entry name" value="Ser_caboxypep_his_AS"/>
</dbReference>
<evidence type="ECO:0000256" key="6">
    <source>
        <dbReference type="ARBA" id="ARBA00023180"/>
    </source>
</evidence>
<evidence type="ECO:0000256" key="5">
    <source>
        <dbReference type="ARBA" id="ARBA00022801"/>
    </source>
</evidence>
<organism evidence="8 9">
    <name type="scientific">Octopus sinensis</name>
    <name type="common">East Asian common octopus</name>
    <dbReference type="NCBI Taxonomy" id="2607531"/>
    <lineage>
        <taxon>Eukaryota</taxon>
        <taxon>Metazoa</taxon>
        <taxon>Spiralia</taxon>
        <taxon>Lophotrochozoa</taxon>
        <taxon>Mollusca</taxon>
        <taxon>Cephalopoda</taxon>
        <taxon>Coleoidea</taxon>
        <taxon>Octopodiformes</taxon>
        <taxon>Octopoda</taxon>
        <taxon>Incirrata</taxon>
        <taxon>Octopodidae</taxon>
        <taxon>Octopus</taxon>
    </lineage>
</organism>
<accession>A0A6P7TS85</accession>
<evidence type="ECO:0000256" key="1">
    <source>
        <dbReference type="ARBA" id="ARBA00009431"/>
    </source>
</evidence>
<evidence type="ECO:0000256" key="4">
    <source>
        <dbReference type="ARBA" id="ARBA00022729"/>
    </source>
</evidence>
<keyword evidence="6" id="KW-0325">Glycoprotein</keyword>
<dbReference type="InterPro" id="IPR029058">
    <property type="entry name" value="AB_hydrolase_fold"/>
</dbReference>
<dbReference type="AlphaFoldDB" id="A0A6P7TS85"/>
<keyword evidence="3 7" id="KW-0645">Protease</keyword>
<reference evidence="9" key="1">
    <citation type="submission" date="2025-08" db="UniProtKB">
        <authorList>
            <consortium name="RefSeq"/>
        </authorList>
    </citation>
    <scope>IDENTIFICATION</scope>
</reference>
<evidence type="ECO:0000256" key="2">
    <source>
        <dbReference type="ARBA" id="ARBA00022645"/>
    </source>
</evidence>
<evidence type="ECO:0000313" key="8">
    <source>
        <dbReference type="Proteomes" id="UP000515154"/>
    </source>
</evidence>
<dbReference type="EC" id="3.4.16.-" evidence="7"/>
<evidence type="ECO:0000256" key="7">
    <source>
        <dbReference type="RuleBase" id="RU361156"/>
    </source>
</evidence>
<dbReference type="GO" id="GO:0006508">
    <property type="term" value="P:proteolysis"/>
    <property type="evidence" value="ECO:0007669"/>
    <property type="project" value="UniProtKB-KW"/>
</dbReference>
<dbReference type="SUPFAM" id="SSF53474">
    <property type="entry name" value="alpha/beta-Hydrolases"/>
    <property type="match status" value="2"/>
</dbReference>
<sequence length="230" mass="26155">MTEGGFVARVIDEEEIILVEVQNGGERVITTVSWPIQFNNPNALKIDRNEPLIITDYLNNGQADLARELSRVEPFLGNIESFAGFFRIRLMQQFYQLFPELIPNQLYITGESYAGKYVPIMVYSIDQFNKNNPTPINLIGMAIGDGQLDVIIPYPATSEFLRQLEWNGKKDFATASQQIWYSTDGPKRVNGYYKSAGNVMQLIVRDVGHMVPMDNPEAAIEMLRLFIYGF</sequence>
<keyword evidence="8" id="KW-1185">Reference proteome</keyword>
<evidence type="ECO:0000313" key="9">
    <source>
        <dbReference type="RefSeq" id="XP_029655104.1"/>
    </source>
</evidence>
<gene>
    <name evidence="9" type="primary">LOC115228724</name>
</gene>
<dbReference type="Pfam" id="PF00450">
    <property type="entry name" value="Peptidase_S10"/>
    <property type="match status" value="1"/>
</dbReference>
<evidence type="ECO:0000256" key="3">
    <source>
        <dbReference type="ARBA" id="ARBA00022670"/>
    </source>
</evidence>
<dbReference type="InterPro" id="IPR001563">
    <property type="entry name" value="Peptidase_S10"/>
</dbReference>